<reference evidence="1" key="1">
    <citation type="submission" date="2018-02" db="EMBL/GenBank/DDBJ databases">
        <title>Rhizophora mucronata_Transcriptome.</title>
        <authorList>
            <person name="Meera S.P."/>
            <person name="Sreeshan A."/>
            <person name="Augustine A."/>
        </authorList>
    </citation>
    <scope>NUCLEOTIDE SEQUENCE</scope>
    <source>
        <tissue evidence="1">Leaf</tissue>
    </source>
</reference>
<organism evidence="1">
    <name type="scientific">Rhizophora mucronata</name>
    <name type="common">Asiatic mangrove</name>
    <dbReference type="NCBI Taxonomy" id="61149"/>
    <lineage>
        <taxon>Eukaryota</taxon>
        <taxon>Viridiplantae</taxon>
        <taxon>Streptophyta</taxon>
        <taxon>Embryophyta</taxon>
        <taxon>Tracheophyta</taxon>
        <taxon>Spermatophyta</taxon>
        <taxon>Magnoliopsida</taxon>
        <taxon>eudicotyledons</taxon>
        <taxon>Gunneridae</taxon>
        <taxon>Pentapetalae</taxon>
        <taxon>rosids</taxon>
        <taxon>fabids</taxon>
        <taxon>Malpighiales</taxon>
        <taxon>Rhizophoraceae</taxon>
        <taxon>Rhizophora</taxon>
    </lineage>
</organism>
<sequence length="10" mass="1231">MLEKSNMFKC</sequence>
<proteinExistence type="predicted"/>
<dbReference type="EMBL" id="GGEC01083324">
    <property type="protein sequence ID" value="MBX63808.1"/>
    <property type="molecule type" value="Transcribed_RNA"/>
</dbReference>
<name>A0A2P2Q9Y9_RHIMU</name>
<accession>A0A2P2Q9Y9</accession>
<protein>
    <submittedName>
        <fullName evidence="1">Uncharacterized protein</fullName>
    </submittedName>
</protein>
<evidence type="ECO:0000313" key="1">
    <source>
        <dbReference type="EMBL" id="MBX63808.1"/>
    </source>
</evidence>